<protein>
    <submittedName>
        <fullName evidence="1">Uncharacterized protein</fullName>
    </submittedName>
</protein>
<name>A0ABX9G809_9BURK</name>
<dbReference type="Proteomes" id="UP000252124">
    <property type="component" value="Unassembled WGS sequence"/>
</dbReference>
<accession>A0ABX9G809</accession>
<sequence>MLGPTLRFMDSRLADACSNYRAYVARILNPVTSEFSKNVTSNSVSLHEAFGVNLFVAHAVDYIHAIRKVDGLNESRTAFVKAFDQHFSVEGARFRGRKFELIDAVNNSLKHIQLNEERYKNIIDQYGSISFKCLAPENGRVICFLEGYRFDYARSVLLPAISAVSGLDFDDDDEVLEFARGNIQITHDDSMASYDWEDPIEQMIEYCNPNCGECNEPEDTCMCATYVFDGKQGSFEPNFDPTFSFDDVMSRISGAYQADR</sequence>
<gene>
    <name evidence="1" type="ORF">DFP87_10555</name>
</gene>
<keyword evidence="2" id="KW-1185">Reference proteome</keyword>
<reference evidence="1 2" key="1">
    <citation type="submission" date="2018-06" db="EMBL/GenBank/DDBJ databases">
        <title>Genomic Encyclopedia of Type Strains, Phase III (KMG-III): the genomes of soil and plant-associated and newly described type strains.</title>
        <authorList>
            <person name="Whitman W."/>
        </authorList>
    </citation>
    <scope>NUCLEOTIDE SEQUENCE [LARGE SCALE GENOMIC DNA]</scope>
    <source>
        <strain evidence="1 2">CECT 7342</strain>
    </source>
</reference>
<proteinExistence type="predicted"/>
<evidence type="ECO:0000313" key="2">
    <source>
        <dbReference type="Proteomes" id="UP000252124"/>
    </source>
</evidence>
<dbReference type="EMBL" id="QNRM01000005">
    <property type="protein sequence ID" value="RBP18978.1"/>
    <property type="molecule type" value="Genomic_DNA"/>
</dbReference>
<comment type="caution">
    <text evidence="1">The sequence shown here is derived from an EMBL/GenBank/DDBJ whole genome shotgun (WGS) entry which is preliminary data.</text>
</comment>
<organism evidence="1 2">
    <name type="scientific">Achromobacter marplatensis</name>
    <dbReference type="NCBI Taxonomy" id="470868"/>
    <lineage>
        <taxon>Bacteria</taxon>
        <taxon>Pseudomonadati</taxon>
        <taxon>Pseudomonadota</taxon>
        <taxon>Betaproteobacteria</taxon>
        <taxon>Burkholderiales</taxon>
        <taxon>Alcaligenaceae</taxon>
        <taxon>Achromobacter</taxon>
    </lineage>
</organism>
<evidence type="ECO:0000313" key="1">
    <source>
        <dbReference type="EMBL" id="RBP18978.1"/>
    </source>
</evidence>